<dbReference type="AlphaFoldDB" id="A0A6A6U2R3"/>
<evidence type="ECO:0000256" key="1">
    <source>
        <dbReference type="SAM" id="MobiDB-lite"/>
    </source>
</evidence>
<feature type="compositionally biased region" description="Low complexity" evidence="1">
    <location>
        <begin position="788"/>
        <end position="802"/>
    </location>
</feature>
<feature type="transmembrane region" description="Helical" evidence="2">
    <location>
        <begin position="20"/>
        <end position="42"/>
    </location>
</feature>
<dbReference type="OrthoDB" id="3034003at2759"/>
<name>A0A6A6U2R3_9PEZI</name>
<keyword evidence="4" id="KW-1185">Reference proteome</keyword>
<feature type="region of interest" description="Disordered" evidence="1">
    <location>
        <begin position="787"/>
        <end position="848"/>
    </location>
</feature>
<feature type="transmembrane region" description="Helical" evidence="2">
    <location>
        <begin position="94"/>
        <end position="115"/>
    </location>
</feature>
<gene>
    <name evidence="3" type="ORF">BT63DRAFT_52662</name>
</gene>
<accession>A0A6A6U2R3</accession>
<feature type="region of interest" description="Disordered" evidence="1">
    <location>
        <begin position="704"/>
        <end position="723"/>
    </location>
</feature>
<sequence length="848" mass="91744">MAVVTDMLHTTGLTVGQVSGIIAAAIVIVKFLIPNIFALLLVGSLRERDQTFTTSAVSWSVIGKQLHSSLWPTILQTDSAASSGVMTSVNISKWISLFTTILIAITAIVTPLGLYEQVVADSHTTLQTFHYIADKSFFGAGTQPRNSSVGWSRICGAFDPAACPHSDTNITTFRNATGGYYDVNGNYDTYVPQKTVDLFQSGVGALGDSVSGPFDIQWRSTAWALENVNMTFNNTNAYNLPTYAVGAFRTISSLALNDRLEVIEGLIVDTVNGGVGFRNHTAPPVTAYGSSWKEDILFIEPVSTCVDTNLTLDFTVPTNNGPGTQFGSDYMNLRLVDHGGFVNFDKDHYPEYDRNDTQKNPDFWTRAYKGAFLNNMWSMGFMNVTNLHNPDDPNSPHAFKYLNSTMGKEFPFVYSDGRPTSTFMTITPHKMSSSSYGYYLDFLEQPVAPTNLTYSNTTVSGEPALYPNPANVTSDDWSDVSLLCEGAGGQDFANITNFAAVCSLILAMPRRKDGVDDLMAYPGSDWTIPMYSCISASRAIIKTVTFNFNATDDLSGLSVTHIEPKTYAKEEDKPLWGVEYTESPIADIQPLWGIVSPEAAKGDVNLTTLRANHLWLPGDGGLGSLGATSYQNLPAIDIPVDSIAAAQNNLGSTGTVMIDYSGSTNLAMFRRWQNLSSKAETTGKILDLIATDLLANAVVGTKSLAPSSAGSKSKRDSTGNPIQVPVTQYRNRIKYHMVYAIPAIITLVLLATSLALSCFAIIFRQTGPAKMKRYLNATSAGRIMTERAAATSGSDSLSTSKSSTKEWADTHGRKRIMAGNGRSVPVDSLGYGESGDLLKISADPKDAS</sequence>
<organism evidence="3 4">
    <name type="scientific">Microthyrium microscopicum</name>
    <dbReference type="NCBI Taxonomy" id="703497"/>
    <lineage>
        <taxon>Eukaryota</taxon>
        <taxon>Fungi</taxon>
        <taxon>Dikarya</taxon>
        <taxon>Ascomycota</taxon>
        <taxon>Pezizomycotina</taxon>
        <taxon>Dothideomycetes</taxon>
        <taxon>Dothideomycetes incertae sedis</taxon>
        <taxon>Microthyriales</taxon>
        <taxon>Microthyriaceae</taxon>
        <taxon>Microthyrium</taxon>
    </lineage>
</organism>
<dbReference type="EMBL" id="MU004239">
    <property type="protein sequence ID" value="KAF2666200.1"/>
    <property type="molecule type" value="Genomic_DNA"/>
</dbReference>
<protein>
    <submittedName>
        <fullName evidence="3">Uncharacterized protein</fullName>
    </submittedName>
</protein>
<feature type="transmembrane region" description="Helical" evidence="2">
    <location>
        <begin position="737"/>
        <end position="763"/>
    </location>
</feature>
<keyword evidence="2" id="KW-1133">Transmembrane helix</keyword>
<keyword evidence="2" id="KW-0472">Membrane</keyword>
<proteinExistence type="predicted"/>
<dbReference type="Proteomes" id="UP000799302">
    <property type="component" value="Unassembled WGS sequence"/>
</dbReference>
<reference evidence="3" key="1">
    <citation type="journal article" date="2020" name="Stud. Mycol.">
        <title>101 Dothideomycetes genomes: a test case for predicting lifestyles and emergence of pathogens.</title>
        <authorList>
            <person name="Haridas S."/>
            <person name="Albert R."/>
            <person name="Binder M."/>
            <person name="Bloem J."/>
            <person name="Labutti K."/>
            <person name="Salamov A."/>
            <person name="Andreopoulos B."/>
            <person name="Baker S."/>
            <person name="Barry K."/>
            <person name="Bills G."/>
            <person name="Bluhm B."/>
            <person name="Cannon C."/>
            <person name="Castanera R."/>
            <person name="Culley D."/>
            <person name="Daum C."/>
            <person name="Ezra D."/>
            <person name="Gonzalez J."/>
            <person name="Henrissat B."/>
            <person name="Kuo A."/>
            <person name="Liang C."/>
            <person name="Lipzen A."/>
            <person name="Lutzoni F."/>
            <person name="Magnuson J."/>
            <person name="Mondo S."/>
            <person name="Nolan M."/>
            <person name="Ohm R."/>
            <person name="Pangilinan J."/>
            <person name="Park H.-J."/>
            <person name="Ramirez L."/>
            <person name="Alfaro M."/>
            <person name="Sun H."/>
            <person name="Tritt A."/>
            <person name="Yoshinaga Y."/>
            <person name="Zwiers L.-H."/>
            <person name="Turgeon B."/>
            <person name="Goodwin S."/>
            <person name="Spatafora J."/>
            <person name="Crous P."/>
            <person name="Grigoriev I."/>
        </authorList>
    </citation>
    <scope>NUCLEOTIDE SEQUENCE</scope>
    <source>
        <strain evidence="3">CBS 115976</strain>
    </source>
</reference>
<keyword evidence="2" id="KW-0812">Transmembrane</keyword>
<evidence type="ECO:0000313" key="4">
    <source>
        <dbReference type="Proteomes" id="UP000799302"/>
    </source>
</evidence>
<evidence type="ECO:0000313" key="3">
    <source>
        <dbReference type="EMBL" id="KAF2666200.1"/>
    </source>
</evidence>
<evidence type="ECO:0000256" key="2">
    <source>
        <dbReference type="SAM" id="Phobius"/>
    </source>
</evidence>